<evidence type="ECO:0000313" key="1">
    <source>
        <dbReference type="EMBL" id="AUW47531.1"/>
    </source>
</evidence>
<dbReference type="Proteomes" id="UP000238523">
    <property type="component" value="Plasmid pRLN3"/>
</dbReference>
<dbReference type="EMBL" id="CP025015">
    <property type="protein sequence ID" value="AUW47531.1"/>
    <property type="molecule type" value="Genomic_DNA"/>
</dbReference>
<dbReference type="AlphaFoldDB" id="A0A2K9ZHL2"/>
<reference evidence="1 2" key="1">
    <citation type="submission" date="2017-11" db="EMBL/GenBank/DDBJ databases">
        <title>Complete genome of Rhizobium leguminosarum Norway, an ineffective micro-symbiont.</title>
        <authorList>
            <person name="Hoffrichter A."/>
            <person name="Liang J."/>
            <person name="Brachmann A."/>
            <person name="Marin M."/>
        </authorList>
    </citation>
    <scope>NUCLEOTIDE SEQUENCE [LARGE SCALE GENOMIC DNA]</scope>
    <source>
        <strain evidence="1 2">Norway</strain>
        <plasmid evidence="2">Plasmid prln3</plasmid>
    </source>
</reference>
<organism evidence="1 2">
    <name type="scientific">Rhizobium leguminosarum</name>
    <dbReference type="NCBI Taxonomy" id="384"/>
    <lineage>
        <taxon>Bacteria</taxon>
        <taxon>Pseudomonadati</taxon>
        <taxon>Pseudomonadota</taxon>
        <taxon>Alphaproteobacteria</taxon>
        <taxon>Hyphomicrobiales</taxon>
        <taxon>Rhizobiaceae</taxon>
        <taxon>Rhizobium/Agrobacterium group</taxon>
        <taxon>Rhizobium</taxon>
    </lineage>
</organism>
<keyword evidence="1" id="KW-0614">Plasmid</keyword>
<name>A0A2K9ZHL2_RHILE</name>
<accession>A0A2K9ZHL2</accession>
<geneLocation type="plasmid" evidence="2">
    <name>prln3</name>
</geneLocation>
<sequence length="65" mass="7234">MIPLCAKGQESKDVADFPRAHVSKMAARDWSIEMAFSNLPGQRYDTIGVAHLIDDIDFDIILADN</sequence>
<proteinExistence type="predicted"/>
<gene>
    <name evidence="1" type="ORF">CUJ84_pRLN3000411</name>
</gene>
<evidence type="ECO:0000313" key="2">
    <source>
        <dbReference type="Proteomes" id="UP000238523"/>
    </source>
</evidence>
<protein>
    <submittedName>
        <fullName evidence="1">Uncharacterized protein</fullName>
    </submittedName>
</protein>